<evidence type="ECO:0000313" key="5">
    <source>
        <dbReference type="EMBL" id="WBL36425.1"/>
    </source>
</evidence>
<evidence type="ECO:0000256" key="2">
    <source>
        <dbReference type="ARBA" id="ARBA00023004"/>
    </source>
</evidence>
<keyword evidence="3" id="KW-0411">Iron-sulfur</keyword>
<keyword evidence="2" id="KW-0408">Iron</keyword>
<keyword evidence="6" id="KW-1185">Reference proteome</keyword>
<evidence type="ECO:0000313" key="6">
    <source>
        <dbReference type="Proteomes" id="UP001212803"/>
    </source>
</evidence>
<dbReference type="InterPro" id="IPR050123">
    <property type="entry name" value="Prok_molybdopt-oxidoreductase"/>
</dbReference>
<dbReference type="InterPro" id="IPR009010">
    <property type="entry name" value="Asp_de-COase-like_dom_sf"/>
</dbReference>
<evidence type="ECO:0000256" key="1">
    <source>
        <dbReference type="ARBA" id="ARBA00022723"/>
    </source>
</evidence>
<name>A0ABY7M7B0_9CHLR</name>
<gene>
    <name evidence="5" type="ORF">O0235_02325</name>
</gene>
<keyword evidence="1" id="KW-0479">Metal-binding</keyword>
<dbReference type="PANTHER" id="PTHR43105:SF10">
    <property type="entry name" value="NADH-QUINONE OXIDOREDUCTASE SUBUNIT G"/>
    <property type="match status" value="1"/>
</dbReference>
<feature type="compositionally biased region" description="Basic and acidic residues" evidence="4">
    <location>
        <begin position="212"/>
        <end position="226"/>
    </location>
</feature>
<dbReference type="EMBL" id="CP115149">
    <property type="protein sequence ID" value="WBL36425.1"/>
    <property type="molecule type" value="Genomic_DNA"/>
</dbReference>
<organism evidence="5 6">
    <name type="scientific">Tepidiforma flava</name>
    <dbReference type="NCBI Taxonomy" id="3004094"/>
    <lineage>
        <taxon>Bacteria</taxon>
        <taxon>Bacillati</taxon>
        <taxon>Chloroflexota</taxon>
        <taxon>Tepidiformia</taxon>
        <taxon>Tepidiformales</taxon>
        <taxon>Tepidiformaceae</taxon>
        <taxon>Tepidiforma</taxon>
    </lineage>
</organism>
<dbReference type="PANTHER" id="PTHR43105">
    <property type="entry name" value="RESPIRATORY NITRATE REDUCTASE"/>
    <property type="match status" value="1"/>
</dbReference>
<sequence>MRLPGAAAALDAIGTVVVIDGVLNATARRAQAVIAEGRAYASTGTYTAADFRAQRLAAAVRPEGDAVPLWEALQALAKELGVEVPATPDEALGAIAKANPVYEPAWDLIIGEGVKLPVTRASKAAAQPVEAPAAGDGWRVITSRDLYTALDAAALRHPEAEKLHRYDRIQVSEEDARALGIATGDPVRVSGSGASIEAPALGDGTGPAGPRLHFELAAGRRSDRPLRERRRRDSSRGGAGAGCGRLTPQAAIHSAVKNQRTRRAKRRVRCGWRATGEAGVSTPGFGMGFLDRRPPRGKAGACEDGPAGGARGGLPREEVRRNRARAPGPASGEGGGERANLRTLRGIR</sequence>
<dbReference type="CDD" id="cd02775">
    <property type="entry name" value="MopB_CT"/>
    <property type="match status" value="1"/>
</dbReference>
<dbReference type="RefSeq" id="WP_270056949.1">
    <property type="nucleotide sequence ID" value="NZ_CP115149.1"/>
</dbReference>
<evidence type="ECO:0000256" key="4">
    <source>
        <dbReference type="SAM" id="MobiDB-lite"/>
    </source>
</evidence>
<protein>
    <recommendedName>
        <fullName evidence="7">Molybdopterin dinucleotide-binding domain-containing protein</fullName>
    </recommendedName>
</protein>
<feature type="region of interest" description="Disordered" evidence="4">
    <location>
        <begin position="295"/>
        <end position="348"/>
    </location>
</feature>
<feature type="region of interest" description="Disordered" evidence="4">
    <location>
        <begin position="190"/>
        <end position="267"/>
    </location>
</feature>
<dbReference type="Gene3D" id="3.40.50.740">
    <property type="match status" value="1"/>
</dbReference>
<dbReference type="Proteomes" id="UP001212803">
    <property type="component" value="Chromosome"/>
</dbReference>
<proteinExistence type="predicted"/>
<dbReference type="SUPFAM" id="SSF50692">
    <property type="entry name" value="ADC-like"/>
    <property type="match status" value="1"/>
</dbReference>
<evidence type="ECO:0000256" key="3">
    <source>
        <dbReference type="ARBA" id="ARBA00023014"/>
    </source>
</evidence>
<dbReference type="SUPFAM" id="SSF53706">
    <property type="entry name" value="Formate dehydrogenase/DMSO reductase, domains 1-3"/>
    <property type="match status" value="1"/>
</dbReference>
<evidence type="ECO:0008006" key="7">
    <source>
        <dbReference type="Google" id="ProtNLM"/>
    </source>
</evidence>
<accession>A0ABY7M7B0</accession>
<dbReference type="Gene3D" id="2.40.40.20">
    <property type="match status" value="1"/>
</dbReference>
<reference evidence="5 6" key="1">
    <citation type="journal article" date="2023" name="ISME J.">
        <title>Thermophilic Dehalococcoidia with unusual traits shed light on an unexpected past.</title>
        <authorList>
            <person name="Palmer M."/>
            <person name="Covington J.K."/>
            <person name="Zhou E.M."/>
            <person name="Thomas S.C."/>
            <person name="Habib N."/>
            <person name="Seymour C.O."/>
            <person name="Lai D."/>
            <person name="Johnston J."/>
            <person name="Hashimi A."/>
            <person name="Jiao J.Y."/>
            <person name="Muok A.R."/>
            <person name="Liu L."/>
            <person name="Xian W.D."/>
            <person name="Zhi X.Y."/>
            <person name="Li M.M."/>
            <person name="Silva L.P."/>
            <person name="Bowen B.P."/>
            <person name="Louie K."/>
            <person name="Briegel A."/>
            <person name="Pett-Ridge J."/>
            <person name="Weber P.K."/>
            <person name="Tocheva E.I."/>
            <person name="Woyke T."/>
            <person name="Northen T.R."/>
            <person name="Mayali X."/>
            <person name="Li W.J."/>
            <person name="Hedlund B.P."/>
        </authorList>
    </citation>
    <scope>NUCLEOTIDE SEQUENCE [LARGE SCALE GENOMIC DNA]</scope>
    <source>
        <strain evidence="5 6">YIM 72310</strain>
    </source>
</reference>